<protein>
    <recommendedName>
        <fullName evidence="4">PAP2 superfamily protein</fullName>
    </recommendedName>
</protein>
<feature type="transmembrane region" description="Helical" evidence="1">
    <location>
        <begin position="182"/>
        <end position="198"/>
    </location>
</feature>
<keyword evidence="3" id="KW-1185">Reference proteome</keyword>
<evidence type="ECO:0008006" key="4">
    <source>
        <dbReference type="Google" id="ProtNLM"/>
    </source>
</evidence>
<keyword evidence="1" id="KW-0812">Transmembrane</keyword>
<evidence type="ECO:0000313" key="2">
    <source>
        <dbReference type="EMBL" id="PZW41747.1"/>
    </source>
</evidence>
<comment type="caution">
    <text evidence="2">The sequence shown here is derived from an EMBL/GenBank/DDBJ whole genome shotgun (WGS) entry which is preliminary data.</text>
</comment>
<feature type="transmembrane region" description="Helical" evidence="1">
    <location>
        <begin position="40"/>
        <end position="60"/>
    </location>
</feature>
<feature type="transmembrane region" description="Helical" evidence="1">
    <location>
        <begin position="153"/>
        <end position="170"/>
    </location>
</feature>
<evidence type="ECO:0000313" key="3">
    <source>
        <dbReference type="Proteomes" id="UP000249542"/>
    </source>
</evidence>
<feature type="transmembrane region" description="Helical" evidence="1">
    <location>
        <begin position="130"/>
        <end position="147"/>
    </location>
</feature>
<reference evidence="2 3" key="1">
    <citation type="submission" date="2018-06" db="EMBL/GenBank/DDBJ databases">
        <title>Genomic Encyclopedia of Archaeal and Bacterial Type Strains, Phase II (KMG-II): from individual species to whole genera.</title>
        <authorList>
            <person name="Goeker M."/>
        </authorList>
    </citation>
    <scope>NUCLEOTIDE SEQUENCE [LARGE SCALE GENOMIC DNA]</scope>
    <source>
        <strain evidence="2 3">DSM 15361</strain>
    </source>
</reference>
<dbReference type="Proteomes" id="UP000249542">
    <property type="component" value="Unassembled WGS sequence"/>
</dbReference>
<name>A0A2W7IQM8_9FLAO</name>
<feature type="transmembrane region" description="Helical" evidence="1">
    <location>
        <begin position="105"/>
        <end position="123"/>
    </location>
</feature>
<sequence length="199" mass="22839">MRLFIKSASYLLHPIFMPLIGTILYFLITPRFSPDSIAKAKIMAISILTIFIPIVFFFLLKNLKVIDSIHLKKVQERKIPLLFFCIILLTVNNFILQSYNQTELYFFFTCILYSNILALLLAYFKIKASLHLIGISGVVGFILLLSFIYQTNLLYLIAISIFSVGWIAASRLEAKAHNAKEIAWGLFIGLIPYIGIFWF</sequence>
<feature type="transmembrane region" description="Helical" evidence="1">
    <location>
        <begin position="81"/>
        <end position="99"/>
    </location>
</feature>
<gene>
    <name evidence="2" type="ORF">LX95_01430</name>
</gene>
<dbReference type="EMBL" id="QKYV01000003">
    <property type="protein sequence ID" value="PZW41747.1"/>
    <property type="molecule type" value="Genomic_DNA"/>
</dbReference>
<feature type="transmembrane region" description="Helical" evidence="1">
    <location>
        <begin position="7"/>
        <end position="28"/>
    </location>
</feature>
<dbReference type="AlphaFoldDB" id="A0A2W7IQM8"/>
<evidence type="ECO:0000256" key="1">
    <source>
        <dbReference type="SAM" id="Phobius"/>
    </source>
</evidence>
<dbReference type="RefSeq" id="WP_146240759.1">
    <property type="nucleotide sequence ID" value="NZ_QKYV01000003.1"/>
</dbReference>
<accession>A0A2W7IQM8</accession>
<keyword evidence="1" id="KW-1133">Transmembrane helix</keyword>
<organism evidence="2 3">
    <name type="scientific">Mesonia algae</name>
    <dbReference type="NCBI Taxonomy" id="213248"/>
    <lineage>
        <taxon>Bacteria</taxon>
        <taxon>Pseudomonadati</taxon>
        <taxon>Bacteroidota</taxon>
        <taxon>Flavobacteriia</taxon>
        <taxon>Flavobacteriales</taxon>
        <taxon>Flavobacteriaceae</taxon>
        <taxon>Mesonia</taxon>
    </lineage>
</organism>
<proteinExistence type="predicted"/>
<keyword evidence="1" id="KW-0472">Membrane</keyword>